<evidence type="ECO:0000313" key="3">
    <source>
        <dbReference type="EMBL" id="KAK4885460.1"/>
    </source>
</evidence>
<dbReference type="Proteomes" id="UP001353858">
    <property type="component" value="Unassembled WGS sequence"/>
</dbReference>
<name>A0AAN7PC40_9COLE</name>
<protein>
    <recommendedName>
        <fullName evidence="2">Chitin-binding type-2 domain-containing protein</fullName>
    </recommendedName>
</protein>
<dbReference type="PANTHER" id="PTHR22933">
    <property type="entry name" value="FI18007P1-RELATED"/>
    <property type="match status" value="1"/>
</dbReference>
<evidence type="ECO:0000256" key="1">
    <source>
        <dbReference type="SAM" id="MobiDB-lite"/>
    </source>
</evidence>
<evidence type="ECO:0000259" key="2">
    <source>
        <dbReference type="PROSITE" id="PS50940"/>
    </source>
</evidence>
<feature type="domain" description="Chitin-binding type-2" evidence="2">
    <location>
        <begin position="156"/>
        <end position="214"/>
    </location>
</feature>
<accession>A0AAN7PC40</accession>
<feature type="compositionally biased region" description="Polar residues" evidence="1">
    <location>
        <begin position="78"/>
        <end position="93"/>
    </location>
</feature>
<dbReference type="Pfam" id="PF01607">
    <property type="entry name" value="CBM_14"/>
    <property type="match status" value="1"/>
</dbReference>
<sequence length="432" mass="49471">MFFFYKNLLEFQLIDMDLNVAFKIGNKMKSSLLLALFTFIQATLCVPQQGNRPFNPAVPPFRPTTVSYSAFEADDTDASQSQLTPTKIPSYSENPYPFKNALPLIQQRPQTRNEPLQQFRRPQEFRHPSPNDLEDELKEKEEEEPDRLSVLLPQSKFDCTGKNTGYYADEGLGCEVFHYCQDNAKHSWICPEGFSFHQVHLICMPTGHDNICTQSTKYHFVNEYLYKPINLEEHQSKPNITLRYSERFYPDNYNYQQEYNDEDVEQPPKYKQPARPHAQITQTPAPYRPVQVPKRPYPSQFTPTYRPETTLQQVFRSPEEKKNKKEKHTKIDSFSAFSNKNNDEASSSTGLVTEETVVECENKQNDKLKSPNLITQDQDPVATNISTNNSSTAVDTVASSTSVSDLNSTISLSAALHEDSAPTSIPQTNFFL</sequence>
<feature type="region of interest" description="Disordered" evidence="1">
    <location>
        <begin position="72"/>
        <end position="95"/>
    </location>
</feature>
<feature type="compositionally biased region" description="Acidic residues" evidence="1">
    <location>
        <begin position="132"/>
        <end position="145"/>
    </location>
</feature>
<comment type="caution">
    <text evidence="3">The sequence shown here is derived from an EMBL/GenBank/DDBJ whole genome shotgun (WGS) entry which is preliminary data.</text>
</comment>
<feature type="region of interest" description="Disordered" evidence="1">
    <location>
        <begin position="111"/>
        <end position="147"/>
    </location>
</feature>
<evidence type="ECO:0000313" key="4">
    <source>
        <dbReference type="Proteomes" id="UP001353858"/>
    </source>
</evidence>
<proteinExistence type="predicted"/>
<dbReference type="PANTHER" id="PTHR22933:SF31">
    <property type="entry name" value="FI18007P1"/>
    <property type="match status" value="1"/>
</dbReference>
<feature type="region of interest" description="Disordered" evidence="1">
    <location>
        <begin position="262"/>
        <end position="304"/>
    </location>
</feature>
<dbReference type="SUPFAM" id="SSF57625">
    <property type="entry name" value="Invertebrate chitin-binding proteins"/>
    <property type="match status" value="1"/>
</dbReference>
<reference evidence="4" key="1">
    <citation type="submission" date="2023-01" db="EMBL/GenBank/DDBJ databases">
        <title>Key to firefly adult light organ development and bioluminescence: homeobox transcription factors regulate luciferase expression and transportation to peroxisome.</title>
        <authorList>
            <person name="Fu X."/>
        </authorList>
    </citation>
    <scope>NUCLEOTIDE SEQUENCE [LARGE SCALE GENOMIC DNA]</scope>
</reference>
<dbReference type="AlphaFoldDB" id="A0AAN7PC40"/>
<dbReference type="InterPro" id="IPR002557">
    <property type="entry name" value="Chitin-bd_dom"/>
</dbReference>
<organism evidence="3 4">
    <name type="scientific">Aquatica leii</name>
    <dbReference type="NCBI Taxonomy" id="1421715"/>
    <lineage>
        <taxon>Eukaryota</taxon>
        <taxon>Metazoa</taxon>
        <taxon>Ecdysozoa</taxon>
        <taxon>Arthropoda</taxon>
        <taxon>Hexapoda</taxon>
        <taxon>Insecta</taxon>
        <taxon>Pterygota</taxon>
        <taxon>Neoptera</taxon>
        <taxon>Endopterygota</taxon>
        <taxon>Coleoptera</taxon>
        <taxon>Polyphaga</taxon>
        <taxon>Elateriformia</taxon>
        <taxon>Elateroidea</taxon>
        <taxon>Lampyridae</taxon>
        <taxon>Luciolinae</taxon>
        <taxon>Aquatica</taxon>
    </lineage>
</organism>
<dbReference type="InterPro" id="IPR052976">
    <property type="entry name" value="Scoloptoxin-like"/>
</dbReference>
<dbReference type="EMBL" id="JARPUR010000001">
    <property type="protein sequence ID" value="KAK4885460.1"/>
    <property type="molecule type" value="Genomic_DNA"/>
</dbReference>
<dbReference type="GO" id="GO:0005576">
    <property type="term" value="C:extracellular region"/>
    <property type="evidence" value="ECO:0007669"/>
    <property type="project" value="InterPro"/>
</dbReference>
<dbReference type="InterPro" id="IPR036508">
    <property type="entry name" value="Chitin-bd_dom_sf"/>
</dbReference>
<gene>
    <name evidence="3" type="ORF">RN001_001731</name>
</gene>
<dbReference type="GO" id="GO:0008061">
    <property type="term" value="F:chitin binding"/>
    <property type="evidence" value="ECO:0007669"/>
    <property type="project" value="InterPro"/>
</dbReference>
<dbReference type="PROSITE" id="PS50940">
    <property type="entry name" value="CHIT_BIND_II"/>
    <property type="match status" value="1"/>
</dbReference>
<keyword evidence="4" id="KW-1185">Reference proteome</keyword>